<comment type="subcellular location">
    <subcellularLocation>
        <location evidence="2">Membrane</location>
        <topology evidence="2">Multi-pass membrane protein</topology>
    </subcellularLocation>
</comment>
<feature type="transmembrane region" description="Helical" evidence="13">
    <location>
        <begin position="37"/>
        <end position="59"/>
    </location>
</feature>
<dbReference type="RefSeq" id="WP_162125056.1">
    <property type="nucleotide sequence ID" value="NZ_PDWK01000058.1"/>
</dbReference>
<keyword evidence="11" id="KW-0411">Iron-sulfur</keyword>
<evidence type="ECO:0000256" key="10">
    <source>
        <dbReference type="ARBA" id="ARBA00023004"/>
    </source>
</evidence>
<dbReference type="Proteomes" id="UP000717981">
    <property type="component" value="Unassembled WGS sequence"/>
</dbReference>
<evidence type="ECO:0000256" key="6">
    <source>
        <dbReference type="ARBA" id="ARBA00022723"/>
    </source>
</evidence>
<evidence type="ECO:0000256" key="2">
    <source>
        <dbReference type="ARBA" id="ARBA00004141"/>
    </source>
</evidence>
<dbReference type="InterPro" id="IPR050415">
    <property type="entry name" value="MRET"/>
</dbReference>
<sequence>MKRILWTFWMFLLALCVLWLLADTLWPEPPGYFAFRTVWVQFSGVLAIGVMSLAMVLATRPMWLEPRLGGLDKLYRLHKWLGITALVTATVHWLWAKGTKWAVGWGWLERPVRKPRGVAEDMGLVESTLRGWRGLAEDLGEWAFYVAAVLLVLALVKRFPYRWFARTHRWIAVVYLVLAFHALVLVKFEYWARPVGWALALLLASGSVAAVWVLLGRTGASRTAHGVIESLQHYPGMNALETTLRMDADWRGHRPGQFAFAMSDPEEGPHPYTLASAWDPQDRRITFITKALGDHTRRLPERLRVGMRVEVEGPYGCFTFDDACPRQIWIGAGIGITPFIACLQYLARHRDRDPRPIDLFHPASVADAQGIARLRADAAAAGVTLHLFTGPEGGRLTGDLLRTLVPDWKRASVWFCGPAPFGRVLRRDLVAHGLAPAAFHQELFEMR</sequence>
<dbReference type="Gene3D" id="3.40.50.80">
    <property type="entry name" value="Nucleotide-binding domain of ferredoxin-NADP reductase (FNR) module"/>
    <property type="match status" value="1"/>
</dbReference>
<dbReference type="GO" id="GO:0050660">
    <property type="term" value="F:flavin adenine dinucleotide binding"/>
    <property type="evidence" value="ECO:0007669"/>
    <property type="project" value="TreeGrafter"/>
</dbReference>
<dbReference type="InterPro" id="IPR039261">
    <property type="entry name" value="FNR_nucleotide-bd"/>
</dbReference>
<dbReference type="PRINTS" id="PR00409">
    <property type="entry name" value="PHDIOXRDTASE"/>
</dbReference>
<dbReference type="PROSITE" id="PS51384">
    <property type="entry name" value="FAD_FR"/>
    <property type="match status" value="1"/>
</dbReference>
<evidence type="ECO:0000313" key="16">
    <source>
        <dbReference type="Proteomes" id="UP000717981"/>
    </source>
</evidence>
<keyword evidence="5" id="KW-0001">2Fe-2S</keyword>
<evidence type="ECO:0000313" key="15">
    <source>
        <dbReference type="EMBL" id="KAF1688251.1"/>
    </source>
</evidence>
<evidence type="ECO:0000256" key="11">
    <source>
        <dbReference type="ARBA" id="ARBA00023014"/>
    </source>
</evidence>
<dbReference type="EMBL" id="PDWK01000058">
    <property type="protein sequence ID" value="KAF1688251.1"/>
    <property type="molecule type" value="Genomic_DNA"/>
</dbReference>
<keyword evidence="12 13" id="KW-0472">Membrane</keyword>
<keyword evidence="3" id="KW-0285">Flavoprotein</keyword>
<organism evidence="15 16">
    <name type="scientific">Pseudoxanthomonas taiwanensis</name>
    <dbReference type="NCBI Taxonomy" id="176598"/>
    <lineage>
        <taxon>Bacteria</taxon>
        <taxon>Pseudomonadati</taxon>
        <taxon>Pseudomonadota</taxon>
        <taxon>Gammaproteobacteria</taxon>
        <taxon>Lysobacterales</taxon>
        <taxon>Lysobacteraceae</taxon>
        <taxon>Pseudoxanthomonas</taxon>
    </lineage>
</organism>
<feature type="transmembrane region" description="Helical" evidence="13">
    <location>
        <begin position="194"/>
        <end position="215"/>
    </location>
</feature>
<evidence type="ECO:0000256" key="5">
    <source>
        <dbReference type="ARBA" id="ARBA00022714"/>
    </source>
</evidence>
<evidence type="ECO:0000256" key="7">
    <source>
        <dbReference type="ARBA" id="ARBA00022827"/>
    </source>
</evidence>
<comment type="cofactor">
    <cofactor evidence="1">
        <name>FAD</name>
        <dbReference type="ChEBI" id="CHEBI:57692"/>
    </cofactor>
</comment>
<evidence type="ECO:0000256" key="1">
    <source>
        <dbReference type="ARBA" id="ARBA00001974"/>
    </source>
</evidence>
<dbReference type="PANTHER" id="PTHR47354">
    <property type="entry name" value="NADH OXIDOREDUCTASE HCR"/>
    <property type="match status" value="1"/>
</dbReference>
<evidence type="ECO:0000256" key="9">
    <source>
        <dbReference type="ARBA" id="ARBA00023002"/>
    </source>
</evidence>
<keyword evidence="16" id="KW-1185">Reference proteome</keyword>
<evidence type="ECO:0000256" key="8">
    <source>
        <dbReference type="ARBA" id="ARBA00022989"/>
    </source>
</evidence>
<evidence type="ECO:0000256" key="12">
    <source>
        <dbReference type="ARBA" id="ARBA00023136"/>
    </source>
</evidence>
<gene>
    <name evidence="15" type="ORF">CR938_11005</name>
</gene>
<protein>
    <submittedName>
        <fullName evidence="15">Ferric reductase</fullName>
    </submittedName>
</protein>
<keyword evidence="10" id="KW-0408">Iron</keyword>
<feature type="transmembrane region" description="Helical" evidence="13">
    <location>
        <begin position="171"/>
        <end position="188"/>
    </location>
</feature>
<dbReference type="AlphaFoldDB" id="A0A921TDD5"/>
<dbReference type="GO" id="GO:0046872">
    <property type="term" value="F:metal ion binding"/>
    <property type="evidence" value="ECO:0007669"/>
    <property type="project" value="UniProtKB-KW"/>
</dbReference>
<dbReference type="PANTHER" id="PTHR47354:SF8">
    <property type="entry name" value="1,2-PHENYLACETYL-COA EPOXIDASE, SUBUNIT E"/>
    <property type="match status" value="1"/>
</dbReference>
<keyword evidence="6" id="KW-0479">Metal-binding</keyword>
<feature type="transmembrane region" description="Helical" evidence="13">
    <location>
        <begin position="80"/>
        <end position="96"/>
    </location>
</feature>
<dbReference type="GO" id="GO:0016020">
    <property type="term" value="C:membrane"/>
    <property type="evidence" value="ECO:0007669"/>
    <property type="project" value="UniProtKB-SubCell"/>
</dbReference>
<name>A0A921TDD5_9GAMM</name>
<evidence type="ECO:0000259" key="14">
    <source>
        <dbReference type="PROSITE" id="PS51384"/>
    </source>
</evidence>
<dbReference type="SUPFAM" id="SSF63380">
    <property type="entry name" value="Riboflavin synthase domain-like"/>
    <property type="match status" value="1"/>
</dbReference>
<keyword evidence="4 13" id="KW-0812">Transmembrane</keyword>
<comment type="caution">
    <text evidence="15">The sequence shown here is derived from an EMBL/GenBank/DDBJ whole genome shotgun (WGS) entry which is preliminary data.</text>
</comment>
<keyword evidence="7" id="KW-0274">FAD</keyword>
<evidence type="ECO:0000256" key="4">
    <source>
        <dbReference type="ARBA" id="ARBA00022692"/>
    </source>
</evidence>
<feature type="transmembrane region" description="Helical" evidence="13">
    <location>
        <begin position="142"/>
        <end position="159"/>
    </location>
</feature>
<evidence type="ECO:0000256" key="3">
    <source>
        <dbReference type="ARBA" id="ARBA00022630"/>
    </source>
</evidence>
<evidence type="ECO:0000256" key="13">
    <source>
        <dbReference type="SAM" id="Phobius"/>
    </source>
</evidence>
<dbReference type="GO" id="GO:0051537">
    <property type="term" value="F:2 iron, 2 sulfur cluster binding"/>
    <property type="evidence" value="ECO:0007669"/>
    <property type="project" value="UniProtKB-KW"/>
</dbReference>
<feature type="domain" description="FAD-binding FR-type" evidence="14">
    <location>
        <begin position="221"/>
        <end position="321"/>
    </location>
</feature>
<dbReference type="Pfam" id="PF01794">
    <property type="entry name" value="Ferric_reduct"/>
    <property type="match status" value="1"/>
</dbReference>
<dbReference type="InterPro" id="IPR017938">
    <property type="entry name" value="Riboflavin_synthase-like_b-brl"/>
</dbReference>
<keyword evidence="9" id="KW-0560">Oxidoreductase</keyword>
<dbReference type="InterPro" id="IPR013130">
    <property type="entry name" value="Fe3_Rdtase_TM_dom"/>
</dbReference>
<dbReference type="CDD" id="cd06198">
    <property type="entry name" value="FNR_like_3"/>
    <property type="match status" value="1"/>
</dbReference>
<proteinExistence type="predicted"/>
<keyword evidence="8 13" id="KW-1133">Transmembrane helix</keyword>
<dbReference type="GO" id="GO:0016491">
    <property type="term" value="F:oxidoreductase activity"/>
    <property type="evidence" value="ECO:0007669"/>
    <property type="project" value="UniProtKB-KW"/>
</dbReference>
<reference evidence="15" key="1">
    <citation type="submission" date="2017-10" db="EMBL/GenBank/DDBJ databases">
        <title>Whole genome sequencing of members of genus Pseudoxanthomonas.</title>
        <authorList>
            <person name="Kumar S."/>
            <person name="Bansal K."/>
            <person name="Kaur A."/>
            <person name="Patil P."/>
            <person name="Sharma S."/>
            <person name="Patil P.B."/>
        </authorList>
    </citation>
    <scope>NUCLEOTIDE SEQUENCE</scope>
    <source>
        <strain evidence="15">DSM 22914</strain>
    </source>
</reference>
<dbReference type="Gene3D" id="2.40.30.10">
    <property type="entry name" value="Translation factors"/>
    <property type="match status" value="1"/>
</dbReference>
<accession>A0A921TDD5</accession>
<dbReference type="OrthoDB" id="9796486at2"/>
<dbReference type="SUPFAM" id="SSF52343">
    <property type="entry name" value="Ferredoxin reductase-like, C-terminal NADP-linked domain"/>
    <property type="match status" value="1"/>
</dbReference>
<dbReference type="InterPro" id="IPR017927">
    <property type="entry name" value="FAD-bd_FR_type"/>
</dbReference>